<feature type="domain" description="ABC transmembrane type-1" evidence="14">
    <location>
        <begin position="38"/>
        <end position="325"/>
    </location>
</feature>
<evidence type="ECO:0000256" key="11">
    <source>
        <dbReference type="ARBA" id="ARBA00023455"/>
    </source>
</evidence>
<dbReference type="InterPro" id="IPR027417">
    <property type="entry name" value="P-loop_NTPase"/>
</dbReference>
<keyword evidence="10 12" id="KW-0472">Membrane</keyword>
<dbReference type="GO" id="GO:0005886">
    <property type="term" value="C:plasma membrane"/>
    <property type="evidence" value="ECO:0007669"/>
    <property type="project" value="UniProtKB-SubCell"/>
</dbReference>
<gene>
    <name evidence="16" type="ORF">CFL01nite_22920</name>
    <name evidence="15" type="ORF">CFLV_00140</name>
</gene>
<evidence type="ECO:0000313" key="18">
    <source>
        <dbReference type="Proteomes" id="UP000315353"/>
    </source>
</evidence>
<evidence type="ECO:0000256" key="6">
    <source>
        <dbReference type="ARBA" id="ARBA00022741"/>
    </source>
</evidence>
<evidence type="ECO:0000256" key="4">
    <source>
        <dbReference type="ARBA" id="ARBA00022519"/>
    </source>
</evidence>
<evidence type="ECO:0000256" key="7">
    <source>
        <dbReference type="ARBA" id="ARBA00022840"/>
    </source>
</evidence>
<comment type="similarity">
    <text evidence="11">Belongs to the ABC transporter superfamily. Siderophore-Fe(3+) uptake transporter (SIUT) (TC 3.A.1.21) family.</text>
</comment>
<dbReference type="Pfam" id="PF00005">
    <property type="entry name" value="ABC_tran"/>
    <property type="match status" value="1"/>
</dbReference>
<dbReference type="GeneID" id="82879146"/>
<dbReference type="EMBL" id="CP009246">
    <property type="protein sequence ID" value="APT85776.1"/>
    <property type="molecule type" value="Genomic_DNA"/>
</dbReference>
<keyword evidence="17" id="KW-1185">Reference proteome</keyword>
<keyword evidence="7 15" id="KW-0067">ATP-binding</keyword>
<evidence type="ECO:0000256" key="12">
    <source>
        <dbReference type="SAM" id="Phobius"/>
    </source>
</evidence>
<evidence type="ECO:0000256" key="1">
    <source>
        <dbReference type="ARBA" id="ARBA00004429"/>
    </source>
</evidence>
<dbReference type="Gene3D" id="1.20.1560.10">
    <property type="entry name" value="ABC transporter type 1, transmembrane domain"/>
    <property type="match status" value="1"/>
</dbReference>
<dbReference type="Pfam" id="PF00664">
    <property type="entry name" value="ABC_membrane"/>
    <property type="match status" value="1"/>
</dbReference>
<dbReference type="SUPFAM" id="SSF52540">
    <property type="entry name" value="P-loop containing nucleoside triphosphate hydrolases"/>
    <property type="match status" value="1"/>
</dbReference>
<dbReference type="Proteomes" id="UP000315353">
    <property type="component" value="Unassembled WGS sequence"/>
</dbReference>
<accession>A0A1L7CIU4</accession>
<dbReference type="Gene3D" id="3.40.50.300">
    <property type="entry name" value="P-loop containing nucleotide triphosphate hydrolases"/>
    <property type="match status" value="1"/>
</dbReference>
<evidence type="ECO:0000256" key="8">
    <source>
        <dbReference type="ARBA" id="ARBA00022967"/>
    </source>
</evidence>
<dbReference type="GO" id="GO:0005524">
    <property type="term" value="F:ATP binding"/>
    <property type="evidence" value="ECO:0007669"/>
    <property type="project" value="UniProtKB-KW"/>
</dbReference>
<dbReference type="AlphaFoldDB" id="A0A1L7CIU4"/>
<sequence>MSAPTTRQADALAPAGFKQCWNLLKSLPSAPSRARLTGLLLIVAATVALMNLGSQLLGRIVDIVQGQDIALIGSGRGAMVAALGVIAFCLVAEVSGRTLVSFLINSRVRRLSMDLRTQALSSVLRAPVPRILELGTGNVITRLSKDIDTVVNTITTMGDRLLITVFMLPLTALALIFIHPAYGVLFLLAAAMMYPFVKGTIRDIPAVTNVVSSVEARRNSILLDTIRALDTLRHFRLGTWAARRMERYSWETVQSWADRIPLFTRILAQGSIAYGFLLIGIILMSVPMVSFDWISQGEAAAAVLLVTRLEIHVFNLLFFAGEIQHAGTSLGRAVALTLLDDVPSTETTPPLKSAPSVRIAGLYYSYPGGASVLRDINLELEAGTTTALVGTSGAGKSTLAALVAGLQYPDAGQIFLGEVDTAATSSSWLSRHVALVTQEVHLFSGTLREDLLLARPAATDSELWKALHAVGLDESSRWLPEGLDTAIGAGNPEVGPEAAQQLSLARMLLRQPPVLIMDEATSEAGSEHAEVLEEAARKVTQGRTCLVVAHRLDQARSADRILVMEAGRIVEDGDHASLIAAGGRYARAYTQWEHGQES</sequence>
<dbReference type="FunFam" id="3.40.50.300:FF:001001">
    <property type="entry name" value="Multidrug ABC transporter ATP-binding protein"/>
    <property type="match status" value="1"/>
</dbReference>
<keyword evidence="9 12" id="KW-1133">Transmembrane helix</keyword>
<dbReference type="KEGG" id="cfc:CFLV_00140"/>
<dbReference type="PANTHER" id="PTHR24221">
    <property type="entry name" value="ATP-BINDING CASSETTE SUB-FAMILY B"/>
    <property type="match status" value="1"/>
</dbReference>
<keyword evidence="2" id="KW-0813">Transport</keyword>
<dbReference type="InterPro" id="IPR011527">
    <property type="entry name" value="ABC1_TM_dom"/>
</dbReference>
<dbReference type="GO" id="GO:0140359">
    <property type="term" value="F:ABC-type transporter activity"/>
    <property type="evidence" value="ECO:0007669"/>
    <property type="project" value="InterPro"/>
</dbReference>
<reference evidence="15 17" key="1">
    <citation type="submission" date="2014-08" db="EMBL/GenBank/DDBJ databases">
        <title>Complete genome sequence of Corynebacterium flavescens OJ8(T)(=DSM 20296(T)), isolated from cheese.</title>
        <authorList>
            <person name="Ruckert C."/>
            <person name="Albersmeier A."/>
            <person name="Winkler A."/>
            <person name="Kalinowski J."/>
        </authorList>
    </citation>
    <scope>NUCLEOTIDE SEQUENCE [LARGE SCALE GENOMIC DNA]</scope>
    <source>
        <strain evidence="15 17">OJ8</strain>
    </source>
</reference>
<keyword evidence="5 12" id="KW-0812">Transmembrane</keyword>
<reference evidence="16 18" key="2">
    <citation type="submission" date="2019-06" db="EMBL/GenBank/DDBJ databases">
        <title>Whole genome shotgun sequence of Corynebacterium flavescens NBRC 14136.</title>
        <authorList>
            <person name="Hosoyama A."/>
            <person name="Uohara A."/>
            <person name="Ohji S."/>
            <person name="Ichikawa N."/>
        </authorList>
    </citation>
    <scope>NUCLEOTIDE SEQUENCE [LARGE SCALE GENOMIC DNA]</scope>
    <source>
        <strain evidence="16 18">NBRC 14136</strain>
    </source>
</reference>
<organism evidence="15 17">
    <name type="scientific">Corynebacterium flavescens</name>
    <dbReference type="NCBI Taxonomy" id="28028"/>
    <lineage>
        <taxon>Bacteria</taxon>
        <taxon>Bacillati</taxon>
        <taxon>Actinomycetota</taxon>
        <taxon>Actinomycetes</taxon>
        <taxon>Mycobacteriales</taxon>
        <taxon>Corynebacteriaceae</taxon>
        <taxon>Corynebacterium</taxon>
    </lineage>
</organism>
<evidence type="ECO:0000256" key="10">
    <source>
        <dbReference type="ARBA" id="ARBA00023136"/>
    </source>
</evidence>
<comment type="subcellular location">
    <subcellularLocation>
        <location evidence="1">Cell inner membrane</location>
        <topology evidence="1">Multi-pass membrane protein</topology>
    </subcellularLocation>
</comment>
<dbReference type="STRING" id="28028.CFLV_00140"/>
<dbReference type="PROSITE" id="PS50893">
    <property type="entry name" value="ABC_TRANSPORTER_2"/>
    <property type="match status" value="1"/>
</dbReference>
<dbReference type="InterPro" id="IPR003593">
    <property type="entry name" value="AAA+_ATPase"/>
</dbReference>
<dbReference type="GO" id="GO:0016887">
    <property type="term" value="F:ATP hydrolysis activity"/>
    <property type="evidence" value="ECO:0007669"/>
    <property type="project" value="InterPro"/>
</dbReference>
<dbReference type="InterPro" id="IPR003439">
    <property type="entry name" value="ABC_transporter-like_ATP-bd"/>
</dbReference>
<evidence type="ECO:0000259" key="14">
    <source>
        <dbReference type="PROSITE" id="PS50929"/>
    </source>
</evidence>
<keyword evidence="4" id="KW-0997">Cell inner membrane</keyword>
<evidence type="ECO:0000256" key="3">
    <source>
        <dbReference type="ARBA" id="ARBA00022475"/>
    </source>
</evidence>
<keyword evidence="6" id="KW-0547">Nucleotide-binding</keyword>
<feature type="transmembrane region" description="Helical" evidence="12">
    <location>
        <begin position="161"/>
        <end position="194"/>
    </location>
</feature>
<dbReference type="PROSITE" id="PS50929">
    <property type="entry name" value="ABC_TM1F"/>
    <property type="match status" value="1"/>
</dbReference>
<dbReference type="OrthoDB" id="9806127at2"/>
<keyword evidence="3" id="KW-1003">Cell membrane</keyword>
<name>A0A1L7CIU4_CORFL</name>
<dbReference type="RefSeq" id="WP_075728788.1">
    <property type="nucleotide sequence ID" value="NZ_BJNB01000053.1"/>
</dbReference>
<dbReference type="SUPFAM" id="SSF90123">
    <property type="entry name" value="ABC transporter transmembrane region"/>
    <property type="match status" value="1"/>
</dbReference>
<dbReference type="Proteomes" id="UP000185479">
    <property type="component" value="Chromosome"/>
</dbReference>
<feature type="transmembrane region" description="Helical" evidence="12">
    <location>
        <begin position="78"/>
        <end position="104"/>
    </location>
</feature>
<feature type="domain" description="ABC transporter" evidence="13">
    <location>
        <begin position="357"/>
        <end position="591"/>
    </location>
</feature>
<dbReference type="InterPro" id="IPR036640">
    <property type="entry name" value="ABC1_TM_sf"/>
</dbReference>
<keyword evidence="8" id="KW-1278">Translocase</keyword>
<dbReference type="InterPro" id="IPR039421">
    <property type="entry name" value="Type_1_exporter"/>
</dbReference>
<dbReference type="EMBL" id="BJNB01000053">
    <property type="protein sequence ID" value="GEB98797.1"/>
    <property type="molecule type" value="Genomic_DNA"/>
</dbReference>
<protein>
    <submittedName>
        <fullName evidence="15">ABC transporter ATP-binding protein</fullName>
    </submittedName>
</protein>
<dbReference type="SMART" id="SM00382">
    <property type="entry name" value="AAA"/>
    <property type="match status" value="1"/>
</dbReference>
<evidence type="ECO:0000313" key="17">
    <source>
        <dbReference type="Proteomes" id="UP000185479"/>
    </source>
</evidence>
<evidence type="ECO:0000256" key="5">
    <source>
        <dbReference type="ARBA" id="ARBA00022692"/>
    </source>
</evidence>
<evidence type="ECO:0000259" key="13">
    <source>
        <dbReference type="PROSITE" id="PS50893"/>
    </source>
</evidence>
<evidence type="ECO:0000256" key="2">
    <source>
        <dbReference type="ARBA" id="ARBA00022448"/>
    </source>
</evidence>
<proteinExistence type="inferred from homology"/>
<dbReference type="GO" id="GO:0034040">
    <property type="term" value="F:ATPase-coupled lipid transmembrane transporter activity"/>
    <property type="evidence" value="ECO:0007669"/>
    <property type="project" value="TreeGrafter"/>
</dbReference>
<evidence type="ECO:0000313" key="15">
    <source>
        <dbReference type="EMBL" id="APT85776.1"/>
    </source>
</evidence>
<feature type="transmembrane region" description="Helical" evidence="12">
    <location>
        <begin position="36"/>
        <end position="57"/>
    </location>
</feature>
<evidence type="ECO:0000256" key="9">
    <source>
        <dbReference type="ARBA" id="ARBA00022989"/>
    </source>
</evidence>
<evidence type="ECO:0000313" key="16">
    <source>
        <dbReference type="EMBL" id="GEB98797.1"/>
    </source>
</evidence>
<dbReference type="PANTHER" id="PTHR24221:SF654">
    <property type="entry name" value="ATP-BINDING CASSETTE SUB-FAMILY B MEMBER 6"/>
    <property type="match status" value="1"/>
</dbReference>